<dbReference type="GO" id="GO:0005737">
    <property type="term" value="C:cytoplasm"/>
    <property type="evidence" value="ECO:0007669"/>
    <property type="project" value="TreeGrafter"/>
</dbReference>
<dbReference type="VEuPathDB" id="FungiDB:yc1106_00708"/>
<keyword evidence="3" id="KW-0210">Decarboxylase</keyword>
<dbReference type="EMBL" id="CP089274">
    <property type="protein sequence ID" value="USP73434.1"/>
    <property type="molecule type" value="Genomic_DNA"/>
</dbReference>
<gene>
    <name evidence="9" type="ORF">yc1106_00708</name>
</gene>
<dbReference type="SUPFAM" id="SSF53383">
    <property type="entry name" value="PLP-dependent transferases"/>
    <property type="match status" value="1"/>
</dbReference>
<evidence type="ECO:0000256" key="3">
    <source>
        <dbReference type="ARBA" id="ARBA00022793"/>
    </source>
</evidence>
<dbReference type="GO" id="GO:0019752">
    <property type="term" value="P:carboxylic acid metabolic process"/>
    <property type="evidence" value="ECO:0007669"/>
    <property type="project" value="InterPro"/>
</dbReference>
<feature type="compositionally biased region" description="Polar residues" evidence="8">
    <location>
        <begin position="1"/>
        <end position="20"/>
    </location>
</feature>
<keyword evidence="10" id="KW-1185">Reference proteome</keyword>
<keyword evidence="5 7" id="KW-0456">Lyase</keyword>
<dbReference type="InterPro" id="IPR015424">
    <property type="entry name" value="PyrdxlP-dep_Trfase"/>
</dbReference>
<comment type="cofactor">
    <cofactor evidence="1 6 7">
        <name>pyridoxal 5'-phosphate</name>
        <dbReference type="ChEBI" id="CHEBI:597326"/>
    </cofactor>
</comment>
<dbReference type="InterPro" id="IPR015421">
    <property type="entry name" value="PyrdxlP-dep_Trfase_major"/>
</dbReference>
<dbReference type="GO" id="GO:0030170">
    <property type="term" value="F:pyridoxal phosphate binding"/>
    <property type="evidence" value="ECO:0007669"/>
    <property type="project" value="InterPro"/>
</dbReference>
<evidence type="ECO:0000256" key="4">
    <source>
        <dbReference type="ARBA" id="ARBA00022898"/>
    </source>
</evidence>
<reference evidence="9" key="1">
    <citation type="submission" date="2021-12" db="EMBL/GenBank/DDBJ databases">
        <title>Curvularia clavata genome.</title>
        <authorList>
            <person name="Cao Y."/>
        </authorList>
    </citation>
    <scope>NUCLEOTIDE SEQUENCE</scope>
    <source>
        <strain evidence="9">Yc1106</strain>
    </source>
</reference>
<evidence type="ECO:0000313" key="9">
    <source>
        <dbReference type="EMBL" id="USP73434.1"/>
    </source>
</evidence>
<feature type="region of interest" description="Disordered" evidence="8">
    <location>
        <begin position="1"/>
        <end position="21"/>
    </location>
</feature>
<dbReference type="Proteomes" id="UP001056012">
    <property type="component" value="Chromosome 1"/>
</dbReference>
<dbReference type="Gene3D" id="3.90.1150.10">
    <property type="entry name" value="Aspartate Aminotransferase, domain 1"/>
    <property type="match status" value="1"/>
</dbReference>
<evidence type="ECO:0000313" key="10">
    <source>
        <dbReference type="Proteomes" id="UP001056012"/>
    </source>
</evidence>
<evidence type="ECO:0000256" key="6">
    <source>
        <dbReference type="PIRSR" id="PIRSR602129-50"/>
    </source>
</evidence>
<dbReference type="PANTHER" id="PTHR45677">
    <property type="entry name" value="GLUTAMATE DECARBOXYLASE-RELATED"/>
    <property type="match status" value="1"/>
</dbReference>
<dbReference type="AlphaFoldDB" id="A0A9Q9DPA1"/>
<evidence type="ECO:0000256" key="1">
    <source>
        <dbReference type="ARBA" id="ARBA00001933"/>
    </source>
</evidence>
<sequence length="573" mass="61937">MRLRNSQEFVAMSSAPTDTPLNRADEVKDLLEAIQELIIPFIRSADEDAATKHTGHGLQTQGSGPRTTIVEHHPPKKLESILSEELEINEKKTGKDGLVKLVSSVLKYSVNTWDQGFLDKLYASTNAVGVVSELLLAVLNTNTSGGISQPGGSAANSSAIVIARNTLYPETKTDGNGTYKFTVFTSAHGHYSVEKAANLFGLGSKNVIPVPVDTDGCMIPSELERLVQESKARGETPFFLNATAGTTVHGSFDPFTALSAICKSHNLWFHIDGSWGGSVIFSSTHAASRLAGAHLADSITINPHKMLGVPMTSSFLLGRDMNTFYRALTLPAGYLFHNAPGTDAQDIYDLADLTPQCGRRADSLKFFLALQYYGPQHFSNLVARAYANAEYLLKKLKESGNFKTISPEPLPCLQVCFYYARGGVWEADKERNDQATTQMAQRLVSRGFMIDFAPGEGGKFFRVVVNGGLIKGTLDGLVKALEEVAGGIECAEKEQIAVEGGAERLESSTLVICRGNSVTVGATLVRPTRLSDDNTLIVAGGLYSLDLALDERASIFCLCVWVEESMDIGHDDV</sequence>
<feature type="region of interest" description="Disordered" evidence="8">
    <location>
        <begin position="50"/>
        <end position="69"/>
    </location>
</feature>
<dbReference type="Gene3D" id="3.40.640.10">
    <property type="entry name" value="Type I PLP-dependent aspartate aminotransferase-like (Major domain)"/>
    <property type="match status" value="1"/>
</dbReference>
<dbReference type="GO" id="GO:0016831">
    <property type="term" value="F:carboxy-lyase activity"/>
    <property type="evidence" value="ECO:0007669"/>
    <property type="project" value="UniProtKB-KW"/>
</dbReference>
<organism evidence="9 10">
    <name type="scientific">Curvularia clavata</name>
    <dbReference type="NCBI Taxonomy" id="95742"/>
    <lineage>
        <taxon>Eukaryota</taxon>
        <taxon>Fungi</taxon>
        <taxon>Dikarya</taxon>
        <taxon>Ascomycota</taxon>
        <taxon>Pezizomycotina</taxon>
        <taxon>Dothideomycetes</taxon>
        <taxon>Pleosporomycetidae</taxon>
        <taxon>Pleosporales</taxon>
        <taxon>Pleosporineae</taxon>
        <taxon>Pleosporaceae</taxon>
        <taxon>Curvularia</taxon>
    </lineage>
</organism>
<proteinExistence type="inferred from homology"/>
<accession>A0A9Q9DPA1</accession>
<dbReference type="InterPro" id="IPR002129">
    <property type="entry name" value="PyrdxlP-dep_de-COase"/>
</dbReference>
<protein>
    <submittedName>
        <fullName evidence="9">L-aspartate decarboxylase dtxS4</fullName>
    </submittedName>
</protein>
<comment type="similarity">
    <text evidence="2 7">Belongs to the group II decarboxylase family.</text>
</comment>
<dbReference type="PANTHER" id="PTHR45677:SF8">
    <property type="entry name" value="CYSTEINE SULFINIC ACID DECARBOXYLASE"/>
    <property type="match status" value="1"/>
</dbReference>
<evidence type="ECO:0000256" key="2">
    <source>
        <dbReference type="ARBA" id="ARBA00009533"/>
    </source>
</evidence>
<keyword evidence="4 6" id="KW-0663">Pyridoxal phosphate</keyword>
<evidence type="ECO:0000256" key="8">
    <source>
        <dbReference type="SAM" id="MobiDB-lite"/>
    </source>
</evidence>
<dbReference type="InterPro" id="IPR015422">
    <property type="entry name" value="PyrdxlP-dep_Trfase_small"/>
</dbReference>
<dbReference type="Pfam" id="PF00282">
    <property type="entry name" value="Pyridoxal_deC"/>
    <property type="match status" value="1"/>
</dbReference>
<evidence type="ECO:0000256" key="5">
    <source>
        <dbReference type="ARBA" id="ARBA00023239"/>
    </source>
</evidence>
<dbReference type="OrthoDB" id="392571at2759"/>
<feature type="compositionally biased region" description="Polar residues" evidence="8">
    <location>
        <begin position="57"/>
        <end position="66"/>
    </location>
</feature>
<evidence type="ECO:0000256" key="7">
    <source>
        <dbReference type="RuleBase" id="RU000382"/>
    </source>
</evidence>
<name>A0A9Q9DPA1_CURCL</name>
<feature type="modified residue" description="N6-(pyridoxal phosphate)lysine" evidence="6">
    <location>
        <position position="305"/>
    </location>
</feature>